<evidence type="ECO:0000313" key="1">
    <source>
        <dbReference type="EMBL" id="PKU76592.1"/>
    </source>
</evidence>
<organism evidence="1 2">
    <name type="scientific">Dendrobium catenatum</name>
    <dbReference type="NCBI Taxonomy" id="906689"/>
    <lineage>
        <taxon>Eukaryota</taxon>
        <taxon>Viridiplantae</taxon>
        <taxon>Streptophyta</taxon>
        <taxon>Embryophyta</taxon>
        <taxon>Tracheophyta</taxon>
        <taxon>Spermatophyta</taxon>
        <taxon>Magnoliopsida</taxon>
        <taxon>Liliopsida</taxon>
        <taxon>Asparagales</taxon>
        <taxon>Orchidaceae</taxon>
        <taxon>Epidendroideae</taxon>
        <taxon>Malaxideae</taxon>
        <taxon>Dendrobiinae</taxon>
        <taxon>Dendrobium</taxon>
    </lineage>
</organism>
<reference evidence="1 2" key="1">
    <citation type="journal article" date="2016" name="Sci. Rep.">
        <title>The Dendrobium catenatum Lindl. genome sequence provides insights into polysaccharide synthase, floral development and adaptive evolution.</title>
        <authorList>
            <person name="Zhang G.Q."/>
            <person name="Xu Q."/>
            <person name="Bian C."/>
            <person name="Tsai W.C."/>
            <person name="Yeh C.M."/>
            <person name="Liu K.W."/>
            <person name="Yoshida K."/>
            <person name="Zhang L.S."/>
            <person name="Chang S.B."/>
            <person name="Chen F."/>
            <person name="Shi Y."/>
            <person name="Su Y.Y."/>
            <person name="Zhang Y.Q."/>
            <person name="Chen L.J."/>
            <person name="Yin Y."/>
            <person name="Lin M."/>
            <person name="Huang H."/>
            <person name="Deng H."/>
            <person name="Wang Z.W."/>
            <person name="Zhu S.L."/>
            <person name="Zhao X."/>
            <person name="Deng C."/>
            <person name="Niu S.C."/>
            <person name="Huang J."/>
            <person name="Wang M."/>
            <person name="Liu G.H."/>
            <person name="Yang H.J."/>
            <person name="Xiao X.J."/>
            <person name="Hsiao Y.Y."/>
            <person name="Wu W.L."/>
            <person name="Chen Y.Y."/>
            <person name="Mitsuda N."/>
            <person name="Ohme-Takagi M."/>
            <person name="Luo Y.B."/>
            <person name="Van de Peer Y."/>
            <person name="Liu Z.J."/>
        </authorList>
    </citation>
    <scope>NUCLEOTIDE SEQUENCE [LARGE SCALE GENOMIC DNA]</scope>
    <source>
        <tissue evidence="1">The whole plant</tissue>
    </source>
</reference>
<reference evidence="1 2" key="2">
    <citation type="journal article" date="2017" name="Nature">
        <title>The Apostasia genome and the evolution of orchids.</title>
        <authorList>
            <person name="Zhang G.Q."/>
            <person name="Liu K.W."/>
            <person name="Li Z."/>
            <person name="Lohaus R."/>
            <person name="Hsiao Y.Y."/>
            <person name="Niu S.C."/>
            <person name="Wang J.Y."/>
            <person name="Lin Y.C."/>
            <person name="Xu Q."/>
            <person name="Chen L.J."/>
            <person name="Yoshida K."/>
            <person name="Fujiwara S."/>
            <person name="Wang Z.W."/>
            <person name="Zhang Y.Q."/>
            <person name="Mitsuda N."/>
            <person name="Wang M."/>
            <person name="Liu G.H."/>
            <person name="Pecoraro L."/>
            <person name="Huang H.X."/>
            <person name="Xiao X.J."/>
            <person name="Lin M."/>
            <person name="Wu X.Y."/>
            <person name="Wu W.L."/>
            <person name="Chen Y.Y."/>
            <person name="Chang S.B."/>
            <person name="Sakamoto S."/>
            <person name="Ohme-Takagi M."/>
            <person name="Yagi M."/>
            <person name="Zeng S.J."/>
            <person name="Shen C.Y."/>
            <person name="Yeh C.M."/>
            <person name="Luo Y.B."/>
            <person name="Tsai W.C."/>
            <person name="Van de Peer Y."/>
            <person name="Liu Z.J."/>
        </authorList>
    </citation>
    <scope>NUCLEOTIDE SEQUENCE [LARGE SCALE GENOMIC DNA]</scope>
    <source>
        <tissue evidence="1">The whole plant</tissue>
    </source>
</reference>
<dbReference type="AlphaFoldDB" id="A0A2I0WLQ8"/>
<accession>A0A2I0WLQ8</accession>
<keyword evidence="2" id="KW-1185">Reference proteome</keyword>
<protein>
    <submittedName>
        <fullName evidence="1">Uncharacterized protein</fullName>
    </submittedName>
</protein>
<name>A0A2I0WLQ8_9ASPA</name>
<evidence type="ECO:0000313" key="2">
    <source>
        <dbReference type="Proteomes" id="UP000233837"/>
    </source>
</evidence>
<dbReference type="Proteomes" id="UP000233837">
    <property type="component" value="Unassembled WGS sequence"/>
</dbReference>
<gene>
    <name evidence="1" type="ORF">MA16_Dca001196</name>
</gene>
<dbReference type="EMBL" id="KZ502537">
    <property type="protein sequence ID" value="PKU76592.1"/>
    <property type="molecule type" value="Genomic_DNA"/>
</dbReference>
<proteinExistence type="predicted"/>
<sequence length="318" mass="33423">MTAPVCDNSAKLCNVVFERDALDCENLINSQSADVEGVVLPDVDCRVGSPDADVVSGLAVGGVSPIAAVSNCAGVDHNNANVSLPSSVVAAREGVVNCTVNVRGVGERLEKDFDVISILSPNAVPFFPPKLPSDCVEVLPKSSVGELVPGVFSSGSKYGCDSSALDIRNHLNWLDSSEGDPESEFSDGADLALPDFCGGSDPGCDFTLVNVRPTSYVGTRVPIGLDDLTIVSDDSVQKSLQRTFQKSTVFNALIGLDDLTIVPADPGEKSLFPAATAKERGLTKGQKDCYLAMTVGRTVVGNVGRKDRSWQETRETVA</sequence>